<gene>
    <name evidence="4" type="primary">araC_2</name>
    <name evidence="4" type="ORF">HDCHBGLK_00699</name>
</gene>
<reference evidence="4 5" key="1">
    <citation type="journal article" date="2019" name="Appl. Environ. Microbiol.">
        <title>Clostridium scindens ATCC 35704: integration of nutritional requirements, the complete genome sequence, and global transcriptional responses to bile acids.</title>
        <authorList>
            <person name="Devendran S."/>
            <person name="Shrestha R."/>
            <person name="Alves J.M.P."/>
            <person name="Wolf P.G."/>
            <person name="Ly L."/>
            <person name="Hernandez A.G."/>
            <person name="Mendez-Garcia C."/>
            <person name="Inboden A."/>
            <person name="Wiley J."/>
            <person name="Paul O."/>
            <person name="Allen A."/>
            <person name="Springer E."/>
            <person name="Wright C.L."/>
            <person name="Fields C.J."/>
            <person name="Daniel S.L."/>
            <person name="Ridlon J.M."/>
        </authorList>
    </citation>
    <scope>NUCLEOTIDE SEQUENCE [LARGE SCALE GENOMIC DNA]</scope>
    <source>
        <strain evidence="4 5">ATCC 35704</strain>
    </source>
</reference>
<dbReference type="InterPro" id="IPR009057">
    <property type="entry name" value="Homeodomain-like_sf"/>
</dbReference>
<dbReference type="PROSITE" id="PS00041">
    <property type="entry name" value="HTH_ARAC_FAMILY_1"/>
    <property type="match status" value="1"/>
</dbReference>
<dbReference type="Gene3D" id="2.60.120.280">
    <property type="entry name" value="Regulatory protein AraC"/>
    <property type="match status" value="1"/>
</dbReference>
<dbReference type="AlphaFoldDB" id="B0NGA4"/>
<proteinExistence type="predicted"/>
<dbReference type="PANTHER" id="PTHR43280:SF30">
    <property type="entry name" value="MMSAB OPERON REGULATORY PROTEIN"/>
    <property type="match status" value="1"/>
</dbReference>
<keyword evidence="2" id="KW-0238">DNA-binding</keyword>
<dbReference type="SMART" id="SM00342">
    <property type="entry name" value="HTH_ARAC"/>
    <property type="match status" value="1"/>
</dbReference>
<keyword evidence="5" id="KW-1185">Reference proteome</keyword>
<keyword evidence="1" id="KW-0805">Transcription regulation</keyword>
<dbReference type="PRINTS" id="PR00032">
    <property type="entry name" value="HTHARAC"/>
</dbReference>
<evidence type="ECO:0000313" key="5">
    <source>
        <dbReference type="Proteomes" id="UP000289664"/>
    </source>
</evidence>
<dbReference type="KEGG" id="csci:HDCHBGLK_00699"/>
<dbReference type="Pfam" id="PF12833">
    <property type="entry name" value="HTH_18"/>
    <property type="match status" value="1"/>
</dbReference>
<protein>
    <submittedName>
        <fullName evidence="4">Arabinose operon regulatory protein</fullName>
    </submittedName>
</protein>
<dbReference type="EMBL" id="CP036170">
    <property type="protein sequence ID" value="QBF73325.1"/>
    <property type="molecule type" value="Genomic_DNA"/>
</dbReference>
<dbReference type="Pfam" id="PF02311">
    <property type="entry name" value="AraC_binding"/>
    <property type="match status" value="1"/>
</dbReference>
<dbReference type="STRING" id="411468.CLOSCI_02507"/>
<dbReference type="GO" id="GO:0003700">
    <property type="term" value="F:DNA-binding transcription factor activity"/>
    <property type="evidence" value="ECO:0007669"/>
    <property type="project" value="InterPro"/>
</dbReference>
<evidence type="ECO:0000313" key="4">
    <source>
        <dbReference type="EMBL" id="QBF73325.1"/>
    </source>
</evidence>
<accession>B0NGA4</accession>
<name>B0NGA4_CLOS5</name>
<dbReference type="HOGENOM" id="CLU_000445_88_6_9"/>
<dbReference type="Proteomes" id="UP000289664">
    <property type="component" value="Chromosome"/>
</dbReference>
<dbReference type="GeneID" id="62694927"/>
<dbReference type="Gene3D" id="1.10.10.60">
    <property type="entry name" value="Homeodomain-like"/>
    <property type="match status" value="2"/>
</dbReference>
<dbReference type="PANTHER" id="PTHR43280">
    <property type="entry name" value="ARAC-FAMILY TRANSCRIPTIONAL REGULATOR"/>
    <property type="match status" value="1"/>
</dbReference>
<dbReference type="OrthoDB" id="625043at2"/>
<organism evidence="4 5">
    <name type="scientific">Clostridium scindens (strain ATCC 35704 / DSM 5676 / VPI 13733 / 19)</name>
    <dbReference type="NCBI Taxonomy" id="411468"/>
    <lineage>
        <taxon>Bacteria</taxon>
        <taxon>Bacillati</taxon>
        <taxon>Bacillota</taxon>
        <taxon>Clostridia</taxon>
        <taxon>Lachnospirales</taxon>
        <taxon>Lachnospiraceae</taxon>
    </lineage>
</organism>
<dbReference type="SUPFAM" id="SSF51215">
    <property type="entry name" value="Regulatory protein AraC"/>
    <property type="match status" value="1"/>
</dbReference>
<dbReference type="InterPro" id="IPR018062">
    <property type="entry name" value="HTH_AraC-typ_CS"/>
</dbReference>
<dbReference type="InterPro" id="IPR003313">
    <property type="entry name" value="AraC-bd"/>
</dbReference>
<keyword evidence="3" id="KW-0804">Transcription</keyword>
<dbReference type="SUPFAM" id="SSF46689">
    <property type="entry name" value="Homeodomain-like"/>
    <property type="match status" value="2"/>
</dbReference>
<evidence type="ECO:0000256" key="1">
    <source>
        <dbReference type="ARBA" id="ARBA00023015"/>
    </source>
</evidence>
<evidence type="ECO:0000256" key="3">
    <source>
        <dbReference type="ARBA" id="ARBA00023163"/>
    </source>
</evidence>
<dbReference type="InterPro" id="IPR037923">
    <property type="entry name" value="HTH-like"/>
</dbReference>
<dbReference type="RefSeq" id="WP_004607481.1">
    <property type="nucleotide sequence ID" value="NZ_CP036170.1"/>
</dbReference>
<sequence>MSNNIGKADGFKDEKYIIIPTESFANYAEHPLVRTVYPTDVGFFPKARDHYRERKEGAEQYILIYCTEGKGTIEVEGEVFEMRKSGAFCIPCKKGHRYYADAKDPWSILWVHFKGENTAYFPIDEPHVVPMNSRHSDNRMMVLFNLLFRVLRRNYTLGNFIYISQVLSLILSEVYYREKVDESSVQDRHVTMVIRFMYENLTRSLTLEEISEEVQLSRSYLNTIFKNQTGRSPVEFFIHLKMQEACKLLKNTNLYIYEVSSRLGYEDQYYFSRIFKKVVGVSPKDYKNGDYFYCE</sequence>
<evidence type="ECO:0000256" key="2">
    <source>
        <dbReference type="ARBA" id="ARBA00023125"/>
    </source>
</evidence>
<dbReference type="InterPro" id="IPR018060">
    <property type="entry name" value="HTH_AraC"/>
</dbReference>
<dbReference type="eggNOG" id="COG2207">
    <property type="taxonomic scope" value="Bacteria"/>
</dbReference>
<dbReference type="InterPro" id="IPR020449">
    <property type="entry name" value="Tscrpt_reg_AraC-type_HTH"/>
</dbReference>
<dbReference type="PROSITE" id="PS01124">
    <property type="entry name" value="HTH_ARAC_FAMILY_2"/>
    <property type="match status" value="1"/>
</dbReference>
<dbReference type="CDD" id="cd06986">
    <property type="entry name" value="cupin_MmsR-like_N"/>
    <property type="match status" value="1"/>
</dbReference>
<dbReference type="GO" id="GO:0043565">
    <property type="term" value="F:sequence-specific DNA binding"/>
    <property type="evidence" value="ECO:0007669"/>
    <property type="project" value="InterPro"/>
</dbReference>